<evidence type="ECO:0000256" key="9">
    <source>
        <dbReference type="ARBA" id="ARBA00056975"/>
    </source>
</evidence>
<dbReference type="WBParaSite" id="GPLIN_000909600">
    <property type="protein sequence ID" value="GPLIN_000909600"/>
    <property type="gene ID" value="GPLIN_000909600"/>
</dbReference>
<dbReference type="GO" id="GO:0015031">
    <property type="term" value="P:protein transport"/>
    <property type="evidence" value="ECO:0007669"/>
    <property type="project" value="UniProtKB-ARBA"/>
</dbReference>
<dbReference type="InterPro" id="IPR002048">
    <property type="entry name" value="EF_hand_dom"/>
</dbReference>
<keyword evidence="4" id="KW-0677">Repeat</keyword>
<dbReference type="CDD" id="cd16226">
    <property type="entry name" value="EFh_CREC_Calumenin_like"/>
    <property type="match status" value="1"/>
</dbReference>
<protein>
    <recommendedName>
        <fullName evidence="11">Reticulocalbin-3</fullName>
    </recommendedName>
</protein>
<reference evidence="15" key="3">
    <citation type="submission" date="2016-06" db="UniProtKB">
        <authorList>
            <consortium name="WormBaseParasite"/>
        </authorList>
    </citation>
    <scope>IDENTIFICATION</scope>
</reference>
<evidence type="ECO:0000313" key="14">
    <source>
        <dbReference type="Proteomes" id="UP000050741"/>
    </source>
</evidence>
<evidence type="ECO:0000256" key="3">
    <source>
        <dbReference type="ARBA" id="ARBA00022729"/>
    </source>
</evidence>
<feature type="compositionally biased region" description="Polar residues" evidence="12">
    <location>
        <begin position="491"/>
        <end position="504"/>
    </location>
</feature>
<evidence type="ECO:0000256" key="2">
    <source>
        <dbReference type="ARBA" id="ARBA00022723"/>
    </source>
</evidence>
<keyword evidence="8" id="KW-0143">Chaperone</keyword>
<feature type="region of interest" description="Disordered" evidence="12">
    <location>
        <begin position="74"/>
        <end position="98"/>
    </location>
</feature>
<feature type="compositionally biased region" description="Basic and acidic residues" evidence="12">
    <location>
        <begin position="82"/>
        <end position="93"/>
    </location>
</feature>
<feature type="domain" description="EF-hand" evidence="13">
    <location>
        <begin position="655"/>
        <end position="690"/>
    </location>
</feature>
<dbReference type="Pfam" id="PF13202">
    <property type="entry name" value="EF-hand_5"/>
    <property type="match status" value="1"/>
</dbReference>
<dbReference type="SUPFAM" id="SSF47473">
    <property type="entry name" value="EF-hand"/>
    <property type="match status" value="1"/>
</dbReference>
<evidence type="ECO:0000256" key="4">
    <source>
        <dbReference type="ARBA" id="ARBA00022737"/>
    </source>
</evidence>
<evidence type="ECO:0000256" key="12">
    <source>
        <dbReference type="SAM" id="MobiDB-lite"/>
    </source>
</evidence>
<evidence type="ECO:0000256" key="6">
    <source>
        <dbReference type="ARBA" id="ARBA00022837"/>
    </source>
</evidence>
<dbReference type="PANTHER" id="PTHR10827">
    <property type="entry name" value="RETICULOCALBIN"/>
    <property type="match status" value="1"/>
</dbReference>
<keyword evidence="7" id="KW-0325">Glycoprotein</keyword>
<feature type="compositionally biased region" description="Polar residues" evidence="12">
    <location>
        <begin position="442"/>
        <end position="473"/>
    </location>
</feature>
<reference evidence="14" key="2">
    <citation type="submission" date="2014-05" db="EMBL/GenBank/DDBJ databases">
        <title>The genome and life-stage specific transcriptomes of Globodera pallida elucidate key aspects of plant parasitism by a cyst nematode.</title>
        <authorList>
            <person name="Cotton J.A."/>
            <person name="Lilley C.J."/>
            <person name="Jones L.M."/>
            <person name="Kikuchi T."/>
            <person name="Reid A.J."/>
            <person name="Thorpe P."/>
            <person name="Tsai I.J."/>
            <person name="Beasley H."/>
            <person name="Blok V."/>
            <person name="Cock P.J.A."/>
            <person name="Van den Akker S.E."/>
            <person name="Holroyd N."/>
            <person name="Hunt M."/>
            <person name="Mantelin S."/>
            <person name="Naghra H."/>
            <person name="Pain A."/>
            <person name="Palomares-Rius J.E."/>
            <person name="Zarowiecki M."/>
            <person name="Berriman M."/>
            <person name="Jones J.T."/>
            <person name="Urwin P.E."/>
        </authorList>
    </citation>
    <scope>NUCLEOTIDE SEQUENCE [LARGE SCALE GENOMIC DNA]</scope>
    <source>
        <strain evidence="14">Lindley</strain>
    </source>
</reference>
<dbReference type="PROSITE" id="PS00018">
    <property type="entry name" value="EF_HAND_1"/>
    <property type="match status" value="4"/>
</dbReference>
<evidence type="ECO:0000313" key="15">
    <source>
        <dbReference type="WBParaSite" id="GPLIN_000909600"/>
    </source>
</evidence>
<organism evidence="14 15">
    <name type="scientific">Globodera pallida</name>
    <name type="common">Potato cyst nematode worm</name>
    <name type="synonym">Heterodera pallida</name>
    <dbReference type="NCBI Taxonomy" id="36090"/>
    <lineage>
        <taxon>Eukaryota</taxon>
        <taxon>Metazoa</taxon>
        <taxon>Ecdysozoa</taxon>
        <taxon>Nematoda</taxon>
        <taxon>Chromadorea</taxon>
        <taxon>Rhabditida</taxon>
        <taxon>Tylenchina</taxon>
        <taxon>Tylenchomorpha</taxon>
        <taxon>Tylenchoidea</taxon>
        <taxon>Heteroderidae</taxon>
        <taxon>Heteroderinae</taxon>
        <taxon>Globodera</taxon>
    </lineage>
</organism>
<name>A0A183C8A0_GLOPA</name>
<keyword evidence="5" id="KW-0256">Endoplasmic reticulum</keyword>
<comment type="function">
    <text evidence="9">Probable molecular chaperone assisting protein biosynthesis and transport in the endoplasmic reticulum. Required for the proper biosynthesis and transport of pulmonary surfactant-associated protein A/SP-A, pulmonary surfactant-associated protein D/SP-D and the lipid transporter ABCA3. By regulating both the proper expression and the degradation through the endoplasmic reticulum-associated protein degradation pathway of these proteins plays a crucial role in pulmonary surfactant homeostasis. Has an anti-fibrotic activity by negatively regulating the secretion of type I and type III collagens. This calcium-binding protein also transiently associates with immature PCSK6 and regulates its secretion.</text>
</comment>
<keyword evidence="3" id="KW-0732">Signal</keyword>
<dbReference type="InterPro" id="IPR011992">
    <property type="entry name" value="EF-hand-dom_pair"/>
</dbReference>
<feature type="domain" description="EF-hand" evidence="13">
    <location>
        <begin position="823"/>
        <end position="858"/>
    </location>
</feature>
<sequence>MYQNGGNIQILAASANGKMSPDEHDDAALINAIFEPIRLPEVRFAPSPIGGGAATPNSLVSMTPSPLNSARMAVEGHQTPEVTRRSLRDRQQTPRDPNMEEIQLGIDYDDDEEDEQYSVHLFAHKDSLEYGEMALALPPDGIGGIIVGPAGDESSSRLSSSTGVDGLGTPLGTLDTQETGEAAFDSARSMVATLGDGTSHAEDVEEEDGMELEQYAADEGDSESVVRRGSSVLSSEMINDAMANAIRNYSYGSSGASMATTTNNSNNSGRAVEAQAKELEQVQEQPKLRQRESLHLELDKRIAAHRLSSGSTCSVSGVGGGRDVHVRTPLNDPTSPFKPKAYTAFEPDKQEQIRLEIGSTGPSGIRRMVDRFQNGQFVQHQQKNDVEQQQQQQQETSKRPMMRQQSLRVQTPIIQIVEEQQRPVAEILTQFQQRDFAHPNGTEKSSPQARPSTLSVARTGGASSIWATKNAQPTRDPAPGSLAAIRKSLGSLPSTPTSVDSLSPTPAAERDASPTNGGAQSAKRGAAAPTPKSVSEFYRLWGAAQAASAASGRKGRRRCRQCFHCRQQRFTVCDRRWRRRRQPSVSIYQQILRVYIHTYKEQSTDEQNKAPNVDHHKLTETQQYESGKETDPKHDHEQFLGKDEAKQYEELTPEKSKERLAKLVPKMDLNSDGQVEEGELREHINFMQKRYVNNDVERTWKNYKEEQLKDGLLDWQDYRNLVYGKQQEGQEVAPEYTRMVERDERRWKETVEDIDKDKDGFVDMAEYIGDMYRPDDYPELNGKEPEWVQSERDMFKEHRDKDKDGKLNKDEMRDWVMPLNFDHADAEAKHLLHIADDNKDGKLSPEEILNHYDTFVGSQATDYGEQLQKHDPADL</sequence>
<evidence type="ECO:0000256" key="5">
    <source>
        <dbReference type="ARBA" id="ARBA00022824"/>
    </source>
</evidence>
<keyword evidence="14" id="KW-1185">Reference proteome</keyword>
<dbReference type="AlphaFoldDB" id="A0A183C8A0"/>
<dbReference type="Gene3D" id="1.10.238.10">
    <property type="entry name" value="EF-hand"/>
    <property type="match status" value="2"/>
</dbReference>
<proteinExistence type="predicted"/>
<evidence type="ECO:0000259" key="13">
    <source>
        <dbReference type="PROSITE" id="PS50222"/>
    </source>
</evidence>
<keyword evidence="2" id="KW-0479">Metal-binding</keyword>
<feature type="region of interest" description="Disordered" evidence="12">
    <location>
        <begin position="152"/>
        <end position="171"/>
    </location>
</feature>
<feature type="region of interest" description="Disordered" evidence="12">
    <location>
        <begin position="379"/>
        <end position="405"/>
    </location>
</feature>
<dbReference type="FunFam" id="1.10.238.10:FF:000104">
    <property type="entry name" value="calumenin isoform X1"/>
    <property type="match status" value="1"/>
</dbReference>
<dbReference type="FunFam" id="1.10.238.10:FF:000090">
    <property type="entry name" value="calumenin isoform X2"/>
    <property type="match status" value="1"/>
</dbReference>
<evidence type="ECO:0000256" key="11">
    <source>
        <dbReference type="ARBA" id="ARBA00072696"/>
    </source>
</evidence>
<feature type="domain" description="EF-hand" evidence="13">
    <location>
        <begin position="800"/>
        <end position="822"/>
    </location>
</feature>
<feature type="region of interest" description="Disordered" evidence="12">
    <location>
        <begin position="437"/>
        <end position="530"/>
    </location>
</feature>
<dbReference type="PANTHER" id="PTHR10827:SF52">
    <property type="entry name" value="IP16409P"/>
    <property type="match status" value="1"/>
</dbReference>
<comment type="subunit">
    <text evidence="10">Interacts with PCSK6 (immature form including the propeptide); probably involved in the maturation and the secretion of PCSK6.</text>
</comment>
<dbReference type="InterPro" id="IPR018247">
    <property type="entry name" value="EF_Hand_1_Ca_BS"/>
</dbReference>
<comment type="subcellular location">
    <subcellularLocation>
        <location evidence="1">Endoplasmic reticulum lumen</location>
    </subcellularLocation>
</comment>
<dbReference type="Proteomes" id="UP000050741">
    <property type="component" value="Unassembled WGS sequence"/>
</dbReference>
<dbReference type="GO" id="GO:0005509">
    <property type="term" value="F:calcium ion binding"/>
    <property type="evidence" value="ECO:0007669"/>
    <property type="project" value="InterPro"/>
</dbReference>
<accession>A0A183C8A0</accession>
<evidence type="ECO:0000256" key="8">
    <source>
        <dbReference type="ARBA" id="ARBA00023186"/>
    </source>
</evidence>
<dbReference type="PROSITE" id="PS50222">
    <property type="entry name" value="EF_HAND_2"/>
    <property type="match status" value="4"/>
</dbReference>
<dbReference type="SMART" id="SM00054">
    <property type="entry name" value="EFh"/>
    <property type="match status" value="3"/>
</dbReference>
<reference evidence="14" key="1">
    <citation type="submission" date="2013-12" db="EMBL/GenBank/DDBJ databases">
        <authorList>
            <person name="Aslett M."/>
        </authorList>
    </citation>
    <scope>NUCLEOTIDE SEQUENCE [LARGE SCALE GENOMIC DNA]</scope>
    <source>
        <strain evidence="14">Lindley</strain>
    </source>
</reference>
<evidence type="ECO:0000256" key="10">
    <source>
        <dbReference type="ARBA" id="ARBA00063143"/>
    </source>
</evidence>
<evidence type="ECO:0000256" key="7">
    <source>
        <dbReference type="ARBA" id="ARBA00023180"/>
    </source>
</evidence>
<dbReference type="GO" id="GO:0005788">
    <property type="term" value="C:endoplasmic reticulum lumen"/>
    <property type="evidence" value="ECO:0007669"/>
    <property type="project" value="UniProtKB-SubCell"/>
</dbReference>
<feature type="domain" description="EF-hand" evidence="13">
    <location>
        <begin position="742"/>
        <end position="777"/>
    </location>
</feature>
<keyword evidence="6" id="KW-0106">Calcium</keyword>
<evidence type="ECO:0000256" key="1">
    <source>
        <dbReference type="ARBA" id="ARBA00004319"/>
    </source>
</evidence>